<comment type="caution">
    <text evidence="6">The sequence shown here is derived from an EMBL/GenBank/DDBJ whole genome shotgun (WGS) entry which is preliminary data.</text>
</comment>
<gene>
    <name evidence="6" type="ORF">GCM10010991_10190</name>
</gene>
<dbReference type="PROSITE" id="PS50931">
    <property type="entry name" value="HTH_LYSR"/>
    <property type="match status" value="1"/>
</dbReference>
<dbReference type="RefSeq" id="WP_146285238.1">
    <property type="nucleotide sequence ID" value="NZ_BMLP01000001.1"/>
</dbReference>
<proteinExistence type="inferred from homology"/>
<dbReference type="PANTHER" id="PTHR30579">
    <property type="entry name" value="TRANSCRIPTIONAL REGULATOR"/>
    <property type="match status" value="1"/>
</dbReference>
<dbReference type="Proteomes" id="UP000598196">
    <property type="component" value="Unassembled WGS sequence"/>
</dbReference>
<sequence>MARNLDMTALRAFVAVADAGGVTRAAGLLNLTQSAVSMQIKRLEDFLGANLFQRAARRISLSPEGEQLMSFARRMLALNDEAMARLSAACCEGEIRLGVPHDIVYPAIPGILKRLAAQFPRLRVNLTSSFTLLLKEGFARGEFDVILTTEDRPGPEGSVLSRQDLVWIGAQEGAAHLRAPLRLAFKDTCIFRPTAQGALDGAGLPWELAFEGESEQAAEALVAADLAISARIRGRCPPGTAEITQPGLPELGGLSICLYAAPTVTGEAADALLAELRLAYSG</sequence>
<dbReference type="InterPro" id="IPR036390">
    <property type="entry name" value="WH_DNA-bd_sf"/>
</dbReference>
<keyword evidence="4" id="KW-0804">Transcription</keyword>
<keyword evidence="3" id="KW-0238">DNA-binding</keyword>
<dbReference type="InterPro" id="IPR000847">
    <property type="entry name" value="LysR_HTH_N"/>
</dbReference>
<feature type="domain" description="HTH lysR-type" evidence="5">
    <location>
        <begin position="5"/>
        <end position="62"/>
    </location>
</feature>
<keyword evidence="7" id="KW-1185">Reference proteome</keyword>
<evidence type="ECO:0000313" key="6">
    <source>
        <dbReference type="EMBL" id="GGO27914.1"/>
    </source>
</evidence>
<evidence type="ECO:0000313" key="7">
    <source>
        <dbReference type="Proteomes" id="UP000598196"/>
    </source>
</evidence>
<dbReference type="PANTHER" id="PTHR30579:SF7">
    <property type="entry name" value="HTH-TYPE TRANSCRIPTIONAL REGULATOR LRHA-RELATED"/>
    <property type="match status" value="1"/>
</dbReference>
<reference evidence="6 7" key="1">
    <citation type="journal article" date="2014" name="Int. J. Syst. Evol. Microbiol.">
        <title>Complete genome sequence of Corynebacterium casei LMG S-19264T (=DSM 44701T), isolated from a smear-ripened cheese.</title>
        <authorList>
            <consortium name="US DOE Joint Genome Institute (JGI-PGF)"/>
            <person name="Walter F."/>
            <person name="Albersmeier A."/>
            <person name="Kalinowski J."/>
            <person name="Ruckert C."/>
        </authorList>
    </citation>
    <scope>NUCLEOTIDE SEQUENCE [LARGE SCALE GENOMIC DNA]</scope>
    <source>
        <strain evidence="6 7">CGMCC 1.7029</strain>
    </source>
</reference>
<dbReference type="GO" id="GO:0003677">
    <property type="term" value="F:DNA binding"/>
    <property type="evidence" value="ECO:0007669"/>
    <property type="project" value="UniProtKB-KW"/>
</dbReference>
<dbReference type="InterPro" id="IPR036388">
    <property type="entry name" value="WH-like_DNA-bd_sf"/>
</dbReference>
<evidence type="ECO:0000256" key="2">
    <source>
        <dbReference type="ARBA" id="ARBA00023015"/>
    </source>
</evidence>
<evidence type="ECO:0000256" key="3">
    <source>
        <dbReference type="ARBA" id="ARBA00023125"/>
    </source>
</evidence>
<dbReference type="InterPro" id="IPR050176">
    <property type="entry name" value="LTTR"/>
</dbReference>
<evidence type="ECO:0000259" key="5">
    <source>
        <dbReference type="PROSITE" id="PS50931"/>
    </source>
</evidence>
<organism evidence="6 7">
    <name type="scientific">Gemmobacter aquaticus</name>
    <dbReference type="NCBI Taxonomy" id="490185"/>
    <lineage>
        <taxon>Bacteria</taxon>
        <taxon>Pseudomonadati</taxon>
        <taxon>Pseudomonadota</taxon>
        <taxon>Alphaproteobacteria</taxon>
        <taxon>Rhodobacterales</taxon>
        <taxon>Paracoccaceae</taxon>
        <taxon>Gemmobacter</taxon>
    </lineage>
</organism>
<name>A0A918DBS8_9RHOB</name>
<keyword evidence="2" id="KW-0805">Transcription regulation</keyword>
<dbReference type="SUPFAM" id="SSF46785">
    <property type="entry name" value="Winged helix' DNA-binding domain"/>
    <property type="match status" value="1"/>
</dbReference>
<comment type="similarity">
    <text evidence="1">Belongs to the LysR transcriptional regulatory family.</text>
</comment>
<dbReference type="AlphaFoldDB" id="A0A918DBS8"/>
<dbReference type="Gene3D" id="1.10.10.10">
    <property type="entry name" value="Winged helix-like DNA-binding domain superfamily/Winged helix DNA-binding domain"/>
    <property type="match status" value="1"/>
</dbReference>
<dbReference type="InterPro" id="IPR005119">
    <property type="entry name" value="LysR_subst-bd"/>
</dbReference>
<dbReference type="EMBL" id="BMLP01000001">
    <property type="protein sequence ID" value="GGO27914.1"/>
    <property type="molecule type" value="Genomic_DNA"/>
</dbReference>
<dbReference type="FunFam" id="1.10.10.10:FF:000001">
    <property type="entry name" value="LysR family transcriptional regulator"/>
    <property type="match status" value="1"/>
</dbReference>
<evidence type="ECO:0000256" key="4">
    <source>
        <dbReference type="ARBA" id="ARBA00023163"/>
    </source>
</evidence>
<evidence type="ECO:0000256" key="1">
    <source>
        <dbReference type="ARBA" id="ARBA00009437"/>
    </source>
</evidence>
<dbReference type="OrthoDB" id="8097684at2"/>
<dbReference type="SUPFAM" id="SSF53850">
    <property type="entry name" value="Periplasmic binding protein-like II"/>
    <property type="match status" value="1"/>
</dbReference>
<dbReference type="Pfam" id="PF00126">
    <property type="entry name" value="HTH_1"/>
    <property type="match status" value="1"/>
</dbReference>
<accession>A0A918DBS8</accession>
<dbReference type="Gene3D" id="3.40.190.10">
    <property type="entry name" value="Periplasmic binding protein-like II"/>
    <property type="match status" value="2"/>
</dbReference>
<dbReference type="GO" id="GO:0003700">
    <property type="term" value="F:DNA-binding transcription factor activity"/>
    <property type="evidence" value="ECO:0007669"/>
    <property type="project" value="InterPro"/>
</dbReference>
<protein>
    <submittedName>
        <fullName evidence="6">LysR family transcriptional regulator</fullName>
    </submittedName>
</protein>
<dbReference type="PRINTS" id="PR00039">
    <property type="entry name" value="HTHLYSR"/>
</dbReference>
<dbReference type="Pfam" id="PF03466">
    <property type="entry name" value="LysR_substrate"/>
    <property type="match status" value="1"/>
</dbReference>